<dbReference type="Proteomes" id="UP001497535">
    <property type="component" value="Unassembled WGS sequence"/>
</dbReference>
<proteinExistence type="predicted"/>
<dbReference type="EMBL" id="CAVMJV010000004">
    <property type="protein sequence ID" value="CAK5025968.1"/>
    <property type="molecule type" value="Genomic_DNA"/>
</dbReference>
<name>A0ACB0Y0R9_MELEN</name>
<gene>
    <name evidence="1" type="ORF">MENTE1834_LOCUS5941</name>
</gene>
<protein>
    <submittedName>
        <fullName evidence="1">Uncharacterized protein</fullName>
    </submittedName>
</protein>
<accession>A0ACB0Y0R9</accession>
<organism evidence="1 2">
    <name type="scientific">Meloidogyne enterolobii</name>
    <name type="common">Root-knot nematode worm</name>
    <name type="synonym">Meloidogyne mayaguensis</name>
    <dbReference type="NCBI Taxonomy" id="390850"/>
    <lineage>
        <taxon>Eukaryota</taxon>
        <taxon>Metazoa</taxon>
        <taxon>Ecdysozoa</taxon>
        <taxon>Nematoda</taxon>
        <taxon>Chromadorea</taxon>
        <taxon>Rhabditida</taxon>
        <taxon>Tylenchina</taxon>
        <taxon>Tylenchomorpha</taxon>
        <taxon>Tylenchoidea</taxon>
        <taxon>Meloidogynidae</taxon>
        <taxon>Meloidogyninae</taxon>
        <taxon>Meloidogyne</taxon>
    </lineage>
</organism>
<keyword evidence="2" id="KW-1185">Reference proteome</keyword>
<reference evidence="1" key="1">
    <citation type="submission" date="2023-11" db="EMBL/GenBank/DDBJ databases">
        <authorList>
            <person name="Poullet M."/>
        </authorList>
    </citation>
    <scope>NUCLEOTIDE SEQUENCE</scope>
    <source>
        <strain evidence="1">E1834</strain>
    </source>
</reference>
<comment type="caution">
    <text evidence="1">The sequence shown here is derived from an EMBL/GenBank/DDBJ whole genome shotgun (WGS) entry which is preliminary data.</text>
</comment>
<evidence type="ECO:0000313" key="2">
    <source>
        <dbReference type="Proteomes" id="UP001497535"/>
    </source>
</evidence>
<evidence type="ECO:0000313" key="1">
    <source>
        <dbReference type="EMBL" id="CAK5025968.1"/>
    </source>
</evidence>
<sequence>MSILNIYFFCLILIRYLVGNFVVFEIFLKKIFKKMKIKINYLIKINFQKNFLRAFL</sequence>